<evidence type="ECO:0000313" key="8">
    <source>
        <dbReference type="EMBL" id="CAI9728499.1"/>
    </source>
</evidence>
<keyword evidence="2" id="KW-0880">Kelch repeat</keyword>
<evidence type="ECO:0000256" key="1">
    <source>
        <dbReference type="ARBA" id="ARBA00006787"/>
    </source>
</evidence>
<evidence type="ECO:0000256" key="6">
    <source>
        <dbReference type="PIRSR" id="PIRSR604294-1"/>
    </source>
</evidence>
<evidence type="ECO:0000256" key="5">
    <source>
        <dbReference type="ARBA" id="ARBA00023004"/>
    </source>
</evidence>
<dbReference type="InterPro" id="IPR011333">
    <property type="entry name" value="SKP1/BTB/POZ_sf"/>
</dbReference>
<evidence type="ECO:0000259" key="7">
    <source>
        <dbReference type="PROSITE" id="PS50097"/>
    </source>
</evidence>
<protein>
    <submittedName>
        <fullName evidence="8">18</fullName>
    </submittedName>
</protein>
<dbReference type="EMBL" id="OX597822">
    <property type="protein sequence ID" value="CAI9728499.1"/>
    <property type="molecule type" value="Genomic_DNA"/>
</dbReference>
<feature type="binding site" evidence="6">
    <location>
        <position position="232"/>
    </location>
    <ligand>
        <name>Fe cation</name>
        <dbReference type="ChEBI" id="CHEBI:24875"/>
        <note>catalytic</note>
    </ligand>
</feature>
<dbReference type="Gene3D" id="2.120.10.80">
    <property type="entry name" value="Kelch-type beta propeller"/>
    <property type="match status" value="2"/>
</dbReference>
<dbReference type="GO" id="GO:0016702">
    <property type="term" value="F:oxidoreductase activity, acting on single donors with incorporation of molecular oxygen, incorporation of two atoms of oxygen"/>
    <property type="evidence" value="ECO:0007669"/>
    <property type="project" value="InterPro"/>
</dbReference>
<feature type="binding site" evidence="6">
    <location>
        <position position="303"/>
    </location>
    <ligand>
        <name>Fe cation</name>
        <dbReference type="ChEBI" id="CHEBI:24875"/>
        <note>catalytic</note>
    </ligand>
</feature>
<gene>
    <name evidence="8" type="ORF">OCTVUL_1B013350</name>
</gene>
<reference evidence="8" key="1">
    <citation type="submission" date="2023-08" db="EMBL/GenBank/DDBJ databases">
        <authorList>
            <person name="Alioto T."/>
            <person name="Alioto T."/>
            <person name="Gomez Garrido J."/>
        </authorList>
    </citation>
    <scope>NUCLEOTIDE SEQUENCE</scope>
</reference>
<evidence type="ECO:0000256" key="2">
    <source>
        <dbReference type="ARBA" id="ARBA00022441"/>
    </source>
</evidence>
<dbReference type="Pfam" id="PF24681">
    <property type="entry name" value="Kelch_KLHDC2_KLHL20_DRC7"/>
    <property type="match status" value="1"/>
</dbReference>
<dbReference type="PROSITE" id="PS50097">
    <property type="entry name" value="BTB"/>
    <property type="match status" value="1"/>
</dbReference>
<dbReference type="InterPro" id="IPR004294">
    <property type="entry name" value="Carotenoid_Oase"/>
</dbReference>
<dbReference type="SUPFAM" id="SSF54695">
    <property type="entry name" value="POZ domain"/>
    <property type="match status" value="1"/>
</dbReference>
<dbReference type="InterPro" id="IPR006652">
    <property type="entry name" value="Kelch_1"/>
</dbReference>
<accession>A0AA36B6I5</accession>
<name>A0AA36B6I5_OCTVU</name>
<dbReference type="AlphaFoldDB" id="A0AA36B6I5"/>
<evidence type="ECO:0000256" key="3">
    <source>
        <dbReference type="ARBA" id="ARBA00022723"/>
    </source>
</evidence>
<dbReference type="InterPro" id="IPR015915">
    <property type="entry name" value="Kelch-typ_b-propeller"/>
</dbReference>
<comment type="cofactor">
    <cofactor evidence="6">
        <name>Fe(2+)</name>
        <dbReference type="ChEBI" id="CHEBI:29033"/>
    </cofactor>
    <text evidence="6">Binds 1 Fe(2+) ion per subunit.</text>
</comment>
<keyword evidence="5 6" id="KW-0408">Iron</keyword>
<sequence>MAVHFRSLTLDNETKSPVETSVTGTVPSWLNGSLYRNGAGVFQVGETKLTHLFDGLAAISRYDIKDGRVLYKNRILRSKTWNDSVRANRLVYSQFGKVALPDPCKSIFSRFFSYFKMDEFTDNTSVNVVKHGDAFFTMTEVDRVLQIDPDSLDPVDTVKLTNLIAVHSATAHPLKDQNGTIYNLGSNFRNKQMAHNIIASEPNDDKDAKPFDNLRIVGSVPSRWKSHYAYSHSFGMSENYFIILEQNLCFNLFKAAFAKILGYAFVECMSVFDKEEVMFNVLQKKNGERLKIAYRAENVFCFHFINSFEEKGHLVVDLCGYNDSAVVQRLYVKSLEKSTEIDATAFFMRYVLPLDVNEETPVGTNLVTLEGSKATATKRADGSIFLTCDYLNDDPSDVSSRIVFELPIINPTLVGQPYRYGYGTLLRDTVTKIDTVKRTKIIYKDPKGNSLGEPVFVAAPDAKKEDDGVLLVPVISIDINSPCYLTILNASTMEVIATSILDQQQPGAECVPSNSEVPSAWCAEELEQDIFPPWATVAALRGATAAAAPTPLSSMATTPSTSSSLIATGVGAGTQLPGLCGETTSEESAVYINNNLPTNAFPAIEDIRRKGKLCDVTLKVGDQKFTAHRIILAATIPYFHSMFTHDMVESKQDEILMRGIESSALESLVNFAYNGRLEININTVQSLLVASCFLQLQCVKEACCNFLKTRLHPQNCLGIRSFGEQYMCPSLVEAANKYIQKHFKDVANSEEFLNLDKAEILEIISRDELHVKTEELVFEAVIAWVKRNPVLRKEALPELMVKVRLPLLTPQYLSDYVAPEELIKSSIPCRDLLDEAKDYHLMPERRPLLQTFKTRPRCCTDIPGIIYAVGGLTSSGDSLSTVECFDPVNRRWKIAEAMSTMRSRVGVAVLNSKLYAIGGYDGQDRLSTVEVFKPDTKRWRKVASMNCKRSALGAASLGRKLYICGGYDGVSSLRSVEVYDPKINVWTIISNMLKHRSAAGVAVLDEEIYACGGHDGLSIFDSVECYNPATNTWWMVQPMQSKRCRLGVATLNGKLYAAGGYDGSVFLRTVECYDPCTQTWTYVKHMNLKRSRVALVATCGKLYAIGGYDGVANLNSVEMYDPEMDTWTFAASMCAHEGGVGVGVMPTEPEL</sequence>
<dbReference type="SMART" id="SM00225">
    <property type="entry name" value="BTB"/>
    <property type="match status" value="1"/>
</dbReference>
<keyword evidence="9" id="KW-1185">Reference proteome</keyword>
<proteinExistence type="inferred from homology"/>
<dbReference type="Pfam" id="PF00651">
    <property type="entry name" value="BTB"/>
    <property type="match status" value="1"/>
</dbReference>
<dbReference type="GO" id="GO:0046872">
    <property type="term" value="F:metal ion binding"/>
    <property type="evidence" value="ECO:0007669"/>
    <property type="project" value="UniProtKB-KW"/>
</dbReference>
<dbReference type="Gene3D" id="3.30.710.10">
    <property type="entry name" value="Potassium Channel Kv1.1, Chain A"/>
    <property type="match status" value="1"/>
</dbReference>
<dbReference type="InterPro" id="IPR011705">
    <property type="entry name" value="BACK"/>
</dbReference>
<feature type="domain" description="BTB" evidence="7">
    <location>
        <begin position="614"/>
        <end position="681"/>
    </location>
</feature>
<evidence type="ECO:0000256" key="4">
    <source>
        <dbReference type="ARBA" id="ARBA00022737"/>
    </source>
</evidence>
<dbReference type="PANTHER" id="PTHR24412:SF497">
    <property type="entry name" value="KELCH-LIKE PROTEIN 18"/>
    <property type="match status" value="1"/>
</dbReference>
<dbReference type="SUPFAM" id="SSF117281">
    <property type="entry name" value="Kelch motif"/>
    <property type="match status" value="2"/>
</dbReference>
<dbReference type="Pfam" id="PF07707">
    <property type="entry name" value="BACK"/>
    <property type="match status" value="1"/>
</dbReference>
<dbReference type="PANTHER" id="PTHR24412">
    <property type="entry name" value="KELCH PROTEIN"/>
    <property type="match status" value="1"/>
</dbReference>
<dbReference type="CDD" id="cd18247">
    <property type="entry name" value="BTB_POZ_KLHL18"/>
    <property type="match status" value="1"/>
</dbReference>
<dbReference type="Gene3D" id="1.25.40.420">
    <property type="match status" value="1"/>
</dbReference>
<dbReference type="SMART" id="SM00875">
    <property type="entry name" value="BACK"/>
    <property type="match status" value="1"/>
</dbReference>
<dbReference type="FunFam" id="1.25.40.420:FF:000001">
    <property type="entry name" value="Kelch-like family member 12"/>
    <property type="match status" value="1"/>
</dbReference>
<comment type="similarity">
    <text evidence="1">Belongs to the carotenoid oxygenase family.</text>
</comment>
<dbReference type="InterPro" id="IPR000210">
    <property type="entry name" value="BTB/POZ_dom"/>
</dbReference>
<keyword evidence="3 6" id="KW-0479">Metal-binding</keyword>
<dbReference type="Proteomes" id="UP001162480">
    <property type="component" value="Chromosome 9"/>
</dbReference>
<evidence type="ECO:0000313" key="9">
    <source>
        <dbReference type="Proteomes" id="UP001162480"/>
    </source>
</evidence>
<dbReference type="InterPro" id="IPR030603">
    <property type="entry name" value="KLHL18_BTB/POZ"/>
</dbReference>
<dbReference type="Pfam" id="PF01344">
    <property type="entry name" value="Kelch_1"/>
    <property type="match status" value="2"/>
</dbReference>
<organism evidence="8 9">
    <name type="scientific">Octopus vulgaris</name>
    <name type="common">Common octopus</name>
    <dbReference type="NCBI Taxonomy" id="6645"/>
    <lineage>
        <taxon>Eukaryota</taxon>
        <taxon>Metazoa</taxon>
        <taxon>Spiralia</taxon>
        <taxon>Lophotrochozoa</taxon>
        <taxon>Mollusca</taxon>
        <taxon>Cephalopoda</taxon>
        <taxon>Coleoidea</taxon>
        <taxon>Octopodiformes</taxon>
        <taxon>Octopoda</taxon>
        <taxon>Incirrata</taxon>
        <taxon>Octopodidae</taxon>
        <taxon>Octopus</taxon>
    </lineage>
</organism>
<keyword evidence="4" id="KW-0677">Repeat</keyword>
<feature type="binding site" evidence="6">
    <location>
        <position position="172"/>
    </location>
    <ligand>
        <name>Fe cation</name>
        <dbReference type="ChEBI" id="CHEBI:24875"/>
        <note>catalytic</note>
    </ligand>
</feature>
<dbReference type="CDD" id="cd18457">
    <property type="entry name" value="BACK_KLHL18"/>
    <property type="match status" value="1"/>
</dbReference>
<dbReference type="SMART" id="SM00612">
    <property type="entry name" value="Kelch"/>
    <property type="match status" value="6"/>
</dbReference>
<dbReference type="Pfam" id="PF03055">
    <property type="entry name" value="RPE65"/>
    <property type="match status" value="1"/>
</dbReference>